<dbReference type="EMBL" id="JAINVV010000004">
    <property type="protein sequence ID" value="MBY8822791.1"/>
    <property type="molecule type" value="Genomic_DNA"/>
</dbReference>
<dbReference type="Pfam" id="PF07729">
    <property type="entry name" value="FCD"/>
    <property type="match status" value="1"/>
</dbReference>
<protein>
    <submittedName>
        <fullName evidence="5">GntR family transcriptional regulator</fullName>
    </submittedName>
</protein>
<keyword evidence="6" id="KW-1185">Reference proteome</keyword>
<dbReference type="PANTHER" id="PTHR43537:SF5">
    <property type="entry name" value="UXU OPERON TRANSCRIPTIONAL REGULATOR"/>
    <property type="match status" value="1"/>
</dbReference>
<dbReference type="SUPFAM" id="SSF46785">
    <property type="entry name" value="Winged helix' DNA-binding domain"/>
    <property type="match status" value="2"/>
</dbReference>
<evidence type="ECO:0000313" key="5">
    <source>
        <dbReference type="EMBL" id="MBY8822791.1"/>
    </source>
</evidence>
<proteinExistence type="predicted"/>
<dbReference type="InterPro" id="IPR011711">
    <property type="entry name" value="GntR_C"/>
</dbReference>
<dbReference type="PROSITE" id="PS50949">
    <property type="entry name" value="HTH_GNTR"/>
    <property type="match status" value="2"/>
</dbReference>
<evidence type="ECO:0000256" key="2">
    <source>
        <dbReference type="ARBA" id="ARBA00023125"/>
    </source>
</evidence>
<sequence>MAEEDDLVFAALRRMIEGAVAPGARLAERWFVDMFGVTHTQAREALHQLDKLGALTLSSRRGATLARPQDADPTDIRPIWQALLILAIDRAKIRRGDTAIASVDFEPGAWRDYLRLRAALSLIGDASGLPRLAAILQRLGVMSMIAHGRTSPIDVDALSDLAAAIAQDRFDDADRLVAASFLETTRRSPARREAAQLPGAVTPVVIDKGRTARKVRHYVSRIAQRLLATGPSAPSATDQVAAAILQRIQFGALKPGDPIRELPLAAEFGTSRGPVREAFRLLDRHGLISMEGRRGVFVRRLDATDVADLFAIRAVLSGVQMAEAAQAPDRPAWIDDELMAGADLLDALSQDQDSPFENYIVARRTLALVTLAAGGNIMIGRLAAELEGEVAILWAGVVTPERRLTSARAWREIIDAILAGDPGKAGRLGRQVVEEAGAEALRTIRRDGQ</sequence>
<evidence type="ECO:0000256" key="1">
    <source>
        <dbReference type="ARBA" id="ARBA00023015"/>
    </source>
</evidence>
<dbReference type="InterPro" id="IPR036388">
    <property type="entry name" value="WH-like_DNA-bd_sf"/>
</dbReference>
<organism evidence="5 6">
    <name type="scientific">Sphingomonas colocasiae</name>
    <dbReference type="NCBI Taxonomy" id="1848973"/>
    <lineage>
        <taxon>Bacteria</taxon>
        <taxon>Pseudomonadati</taxon>
        <taxon>Pseudomonadota</taxon>
        <taxon>Alphaproteobacteria</taxon>
        <taxon>Sphingomonadales</taxon>
        <taxon>Sphingomonadaceae</taxon>
        <taxon>Sphingomonas</taxon>
    </lineage>
</organism>
<dbReference type="Gene3D" id="1.10.10.10">
    <property type="entry name" value="Winged helix-like DNA-binding domain superfamily/Winged helix DNA-binding domain"/>
    <property type="match status" value="2"/>
</dbReference>
<feature type="domain" description="HTH gntR-type" evidence="4">
    <location>
        <begin position="234"/>
        <end position="301"/>
    </location>
</feature>
<evidence type="ECO:0000259" key="4">
    <source>
        <dbReference type="PROSITE" id="PS50949"/>
    </source>
</evidence>
<dbReference type="RefSeq" id="WP_222989843.1">
    <property type="nucleotide sequence ID" value="NZ_JAINVV010000004.1"/>
</dbReference>
<keyword evidence="3" id="KW-0804">Transcription</keyword>
<gene>
    <name evidence="5" type="ORF">K7G82_10840</name>
</gene>
<dbReference type="Proteomes" id="UP000706039">
    <property type="component" value="Unassembled WGS sequence"/>
</dbReference>
<dbReference type="Pfam" id="PF00392">
    <property type="entry name" value="GntR"/>
    <property type="match status" value="2"/>
</dbReference>
<comment type="caution">
    <text evidence="5">The sequence shown here is derived from an EMBL/GenBank/DDBJ whole genome shotgun (WGS) entry which is preliminary data.</text>
</comment>
<dbReference type="SMART" id="SM00345">
    <property type="entry name" value="HTH_GNTR"/>
    <property type="match status" value="2"/>
</dbReference>
<dbReference type="Gene3D" id="1.20.120.530">
    <property type="entry name" value="GntR ligand-binding domain-like"/>
    <property type="match status" value="1"/>
</dbReference>
<dbReference type="CDD" id="cd07377">
    <property type="entry name" value="WHTH_GntR"/>
    <property type="match status" value="1"/>
</dbReference>
<keyword evidence="2" id="KW-0238">DNA-binding</keyword>
<dbReference type="PANTHER" id="PTHR43537">
    <property type="entry name" value="TRANSCRIPTIONAL REGULATOR, GNTR FAMILY"/>
    <property type="match status" value="1"/>
</dbReference>
<accession>A0ABS7PN95</accession>
<dbReference type="InterPro" id="IPR036390">
    <property type="entry name" value="WH_DNA-bd_sf"/>
</dbReference>
<dbReference type="SUPFAM" id="SSF48008">
    <property type="entry name" value="GntR ligand-binding domain-like"/>
    <property type="match status" value="1"/>
</dbReference>
<dbReference type="InterPro" id="IPR000524">
    <property type="entry name" value="Tscrpt_reg_HTH_GntR"/>
</dbReference>
<reference evidence="5 6" key="1">
    <citation type="submission" date="2021-08" db="EMBL/GenBank/DDBJ databases">
        <authorList>
            <person name="Tuo L."/>
        </authorList>
    </citation>
    <scope>NUCLEOTIDE SEQUENCE [LARGE SCALE GENOMIC DNA]</scope>
    <source>
        <strain evidence="5 6">JCM 31229</strain>
    </source>
</reference>
<dbReference type="InterPro" id="IPR008920">
    <property type="entry name" value="TF_FadR/GntR_C"/>
</dbReference>
<keyword evidence="1" id="KW-0805">Transcription regulation</keyword>
<name>A0ABS7PN95_9SPHN</name>
<evidence type="ECO:0000313" key="6">
    <source>
        <dbReference type="Proteomes" id="UP000706039"/>
    </source>
</evidence>
<evidence type="ECO:0000256" key="3">
    <source>
        <dbReference type="ARBA" id="ARBA00023163"/>
    </source>
</evidence>
<feature type="domain" description="HTH gntR-type" evidence="4">
    <location>
        <begin position="1"/>
        <end position="68"/>
    </location>
</feature>